<feature type="domain" description="BD-FAE-like" evidence="3">
    <location>
        <begin position="29"/>
        <end position="235"/>
    </location>
</feature>
<dbReference type="AlphaFoldDB" id="A0A344L312"/>
<sequence length="303" mass="32192">MDGMPSHPEAVQRAPSLVFARRDTGDLVLDLYRPPGADGPVPVVLWLHGGGWFTGDRKLAPDLAPRVLATGCAMASIEYRLSGQALFPAQWHDVRAAIRFLRVNSARYGLDPDAIGLWGASAGGHLAALTGLTGRLDTVPGERETGAVPVRAVAAAYPPVDLAEVVADAEAAGRPGESSPEARLLGGHPVDRPDAARQASPLTWITADAPPFQLSHGTGDVLVSHRQSERLHAALVAGGVPSELYLLDSYPHAFLTATEPFSTASAVRRTALDGDKPVEFGFPDIDNFFRKHLRNPSTTGENR</sequence>
<evidence type="ECO:0000313" key="5">
    <source>
        <dbReference type="Proteomes" id="UP000250434"/>
    </source>
</evidence>
<gene>
    <name evidence="4" type="ORF">A4R43_07765</name>
</gene>
<dbReference type="Pfam" id="PF20434">
    <property type="entry name" value="BD-FAE"/>
    <property type="match status" value="1"/>
</dbReference>
<proteinExistence type="predicted"/>
<dbReference type="KEGG" id="aab:A4R43_07765"/>
<organism evidence="4 5">
    <name type="scientific">Amycolatopsis albispora</name>
    <dbReference type="NCBI Taxonomy" id="1804986"/>
    <lineage>
        <taxon>Bacteria</taxon>
        <taxon>Bacillati</taxon>
        <taxon>Actinomycetota</taxon>
        <taxon>Actinomycetes</taxon>
        <taxon>Pseudonocardiales</taxon>
        <taxon>Pseudonocardiaceae</taxon>
        <taxon>Amycolatopsis</taxon>
    </lineage>
</organism>
<protein>
    <recommendedName>
        <fullName evidence="3">BD-FAE-like domain-containing protein</fullName>
    </recommendedName>
</protein>
<name>A0A344L312_9PSEU</name>
<evidence type="ECO:0000259" key="3">
    <source>
        <dbReference type="Pfam" id="PF20434"/>
    </source>
</evidence>
<dbReference type="PANTHER" id="PTHR48081:SF13">
    <property type="entry name" value="ALPHA_BETA HYDROLASE"/>
    <property type="match status" value="1"/>
</dbReference>
<dbReference type="Proteomes" id="UP000250434">
    <property type="component" value="Chromosome"/>
</dbReference>
<dbReference type="EMBL" id="CP015163">
    <property type="protein sequence ID" value="AXB42436.1"/>
    <property type="molecule type" value="Genomic_DNA"/>
</dbReference>
<evidence type="ECO:0000256" key="2">
    <source>
        <dbReference type="SAM" id="MobiDB-lite"/>
    </source>
</evidence>
<keyword evidence="1" id="KW-0378">Hydrolase</keyword>
<accession>A0A344L312</accession>
<dbReference type="InterPro" id="IPR050300">
    <property type="entry name" value="GDXG_lipolytic_enzyme"/>
</dbReference>
<dbReference type="PANTHER" id="PTHR48081">
    <property type="entry name" value="AB HYDROLASE SUPERFAMILY PROTEIN C4A8.06C"/>
    <property type="match status" value="1"/>
</dbReference>
<dbReference type="GO" id="GO:0016787">
    <property type="term" value="F:hydrolase activity"/>
    <property type="evidence" value="ECO:0007669"/>
    <property type="project" value="UniProtKB-KW"/>
</dbReference>
<dbReference type="InterPro" id="IPR029058">
    <property type="entry name" value="AB_hydrolase_fold"/>
</dbReference>
<dbReference type="SUPFAM" id="SSF53474">
    <property type="entry name" value="alpha/beta-Hydrolases"/>
    <property type="match status" value="1"/>
</dbReference>
<evidence type="ECO:0000313" key="4">
    <source>
        <dbReference type="EMBL" id="AXB42436.1"/>
    </source>
</evidence>
<keyword evidence="5" id="KW-1185">Reference proteome</keyword>
<dbReference type="InterPro" id="IPR049492">
    <property type="entry name" value="BD-FAE-like_dom"/>
</dbReference>
<evidence type="ECO:0000256" key="1">
    <source>
        <dbReference type="ARBA" id="ARBA00022801"/>
    </source>
</evidence>
<reference evidence="4 5" key="1">
    <citation type="submission" date="2016-04" db="EMBL/GenBank/DDBJ databases">
        <title>Complete genome sequence and analysis of deep-sea sediment isolate, Amycolatopsis sp. WP1.</title>
        <authorList>
            <person name="Wang H."/>
            <person name="Chen S."/>
            <person name="Wu Q."/>
        </authorList>
    </citation>
    <scope>NUCLEOTIDE SEQUENCE [LARGE SCALE GENOMIC DNA]</scope>
    <source>
        <strain evidence="4 5">WP1</strain>
    </source>
</reference>
<dbReference type="Gene3D" id="3.40.50.1820">
    <property type="entry name" value="alpha/beta hydrolase"/>
    <property type="match status" value="1"/>
</dbReference>
<feature type="region of interest" description="Disordered" evidence="2">
    <location>
        <begin position="171"/>
        <end position="195"/>
    </location>
</feature>